<dbReference type="InterPro" id="IPR018114">
    <property type="entry name" value="TRYPSIN_HIS"/>
</dbReference>
<feature type="non-terminal residue" evidence="8">
    <location>
        <position position="241"/>
    </location>
</feature>
<dbReference type="InterPro" id="IPR001254">
    <property type="entry name" value="Trypsin_dom"/>
</dbReference>
<organism evidence="8 9">
    <name type="scientific">Diploptera punctata</name>
    <name type="common">Pacific beetle cockroach</name>
    <dbReference type="NCBI Taxonomy" id="6984"/>
    <lineage>
        <taxon>Eukaryota</taxon>
        <taxon>Metazoa</taxon>
        <taxon>Ecdysozoa</taxon>
        <taxon>Arthropoda</taxon>
        <taxon>Hexapoda</taxon>
        <taxon>Insecta</taxon>
        <taxon>Pterygota</taxon>
        <taxon>Neoptera</taxon>
        <taxon>Polyneoptera</taxon>
        <taxon>Dictyoptera</taxon>
        <taxon>Blattodea</taxon>
        <taxon>Blaberoidea</taxon>
        <taxon>Blaberidae</taxon>
        <taxon>Diplopterinae</taxon>
        <taxon>Diploptera</taxon>
    </lineage>
</organism>
<keyword evidence="4 6" id="KW-0720">Serine protease</keyword>
<evidence type="ECO:0000256" key="2">
    <source>
        <dbReference type="ARBA" id="ARBA00022670"/>
    </source>
</evidence>
<dbReference type="PANTHER" id="PTHR24276">
    <property type="entry name" value="POLYSERASE-RELATED"/>
    <property type="match status" value="1"/>
</dbReference>
<feature type="domain" description="Peptidase S1" evidence="7">
    <location>
        <begin position="6"/>
        <end position="239"/>
    </location>
</feature>
<dbReference type="FunFam" id="2.40.10.10:FF:000034">
    <property type="entry name" value="Eupolytin"/>
    <property type="match status" value="1"/>
</dbReference>
<sequence length="241" mass="26575">AKQARIVGGIPTEITRHPYQVSLERHGNYSCGGAIISPYYVVTAAHCVLREYSPPDVIDPNTLQVRVGSSYREHDGAVHQVLKIVLHPEFRQLVLFHNDIALIKVNHSFDYNDGVKPISIATLSPLPGSPAVMTGWGYTRVDKEHPRDYLPSQLQELQFVINQGFRCKLLSLIIDKNMLCVKSAQLFKGACNGDSGGPLVSKGKLVGIASFVVLGCARGFPDIYTNVVNYREWIESETGIA</sequence>
<name>A0AAD8E417_DIPPU</name>
<proteinExistence type="inferred from homology"/>
<dbReference type="Pfam" id="PF00089">
    <property type="entry name" value="Trypsin"/>
    <property type="match status" value="1"/>
</dbReference>
<dbReference type="PANTHER" id="PTHR24276:SF91">
    <property type="entry name" value="AT26814P-RELATED"/>
    <property type="match status" value="1"/>
</dbReference>
<evidence type="ECO:0000256" key="3">
    <source>
        <dbReference type="ARBA" id="ARBA00022801"/>
    </source>
</evidence>
<dbReference type="Proteomes" id="UP001233999">
    <property type="component" value="Unassembled WGS sequence"/>
</dbReference>
<evidence type="ECO:0000313" key="8">
    <source>
        <dbReference type="EMBL" id="KAJ9575984.1"/>
    </source>
</evidence>
<dbReference type="PROSITE" id="PS50240">
    <property type="entry name" value="TRYPSIN_DOM"/>
    <property type="match status" value="1"/>
</dbReference>
<keyword evidence="9" id="KW-1185">Reference proteome</keyword>
<dbReference type="SUPFAM" id="SSF50494">
    <property type="entry name" value="Trypsin-like serine proteases"/>
    <property type="match status" value="1"/>
</dbReference>
<reference evidence="8" key="1">
    <citation type="journal article" date="2023" name="IScience">
        <title>Live-bearing cockroach genome reveals convergent evolutionary mechanisms linked to viviparity in insects and beyond.</title>
        <authorList>
            <person name="Fouks B."/>
            <person name="Harrison M.C."/>
            <person name="Mikhailova A.A."/>
            <person name="Marchal E."/>
            <person name="English S."/>
            <person name="Carruthers M."/>
            <person name="Jennings E.C."/>
            <person name="Chiamaka E.L."/>
            <person name="Frigard R.A."/>
            <person name="Pippel M."/>
            <person name="Attardo G.M."/>
            <person name="Benoit J.B."/>
            <person name="Bornberg-Bauer E."/>
            <person name="Tobe S.S."/>
        </authorList>
    </citation>
    <scope>NUCLEOTIDE SEQUENCE</scope>
    <source>
        <strain evidence="8">Stay&amp;Tobe</strain>
    </source>
</reference>
<dbReference type="PROSITE" id="PS00135">
    <property type="entry name" value="TRYPSIN_SER"/>
    <property type="match status" value="1"/>
</dbReference>
<dbReference type="InterPro" id="IPR050430">
    <property type="entry name" value="Peptidase_S1"/>
</dbReference>
<accession>A0AAD8E417</accession>
<gene>
    <name evidence="8" type="ORF">L9F63_007084</name>
</gene>
<keyword evidence="5" id="KW-1015">Disulfide bond</keyword>
<dbReference type="PROSITE" id="PS00134">
    <property type="entry name" value="TRYPSIN_HIS"/>
    <property type="match status" value="1"/>
</dbReference>
<dbReference type="EMBL" id="JASPKZ010009810">
    <property type="protein sequence ID" value="KAJ9575984.1"/>
    <property type="molecule type" value="Genomic_DNA"/>
</dbReference>
<keyword evidence="2 6" id="KW-0645">Protease</keyword>
<dbReference type="InterPro" id="IPR001314">
    <property type="entry name" value="Peptidase_S1A"/>
</dbReference>
<reference evidence="8" key="2">
    <citation type="submission" date="2023-05" db="EMBL/GenBank/DDBJ databases">
        <authorList>
            <person name="Fouks B."/>
        </authorList>
    </citation>
    <scope>NUCLEOTIDE SEQUENCE</scope>
    <source>
        <strain evidence="8">Stay&amp;Tobe</strain>
        <tissue evidence="8">Testes</tissue>
    </source>
</reference>
<evidence type="ECO:0000313" key="9">
    <source>
        <dbReference type="Proteomes" id="UP001233999"/>
    </source>
</evidence>
<evidence type="ECO:0000256" key="1">
    <source>
        <dbReference type="ARBA" id="ARBA00007664"/>
    </source>
</evidence>
<dbReference type="AlphaFoldDB" id="A0AAD8E417"/>
<evidence type="ECO:0000256" key="5">
    <source>
        <dbReference type="ARBA" id="ARBA00023157"/>
    </source>
</evidence>
<evidence type="ECO:0000259" key="7">
    <source>
        <dbReference type="PROSITE" id="PS50240"/>
    </source>
</evidence>
<dbReference type="InterPro" id="IPR043504">
    <property type="entry name" value="Peptidase_S1_PA_chymotrypsin"/>
</dbReference>
<dbReference type="GO" id="GO:0006508">
    <property type="term" value="P:proteolysis"/>
    <property type="evidence" value="ECO:0007669"/>
    <property type="project" value="UniProtKB-KW"/>
</dbReference>
<dbReference type="GO" id="GO:0004252">
    <property type="term" value="F:serine-type endopeptidase activity"/>
    <property type="evidence" value="ECO:0007669"/>
    <property type="project" value="InterPro"/>
</dbReference>
<dbReference type="InterPro" id="IPR009003">
    <property type="entry name" value="Peptidase_S1_PA"/>
</dbReference>
<comment type="similarity">
    <text evidence="1">Belongs to the peptidase S1 family.</text>
</comment>
<keyword evidence="3 6" id="KW-0378">Hydrolase</keyword>
<dbReference type="InterPro" id="IPR033116">
    <property type="entry name" value="TRYPSIN_SER"/>
</dbReference>
<dbReference type="PRINTS" id="PR00722">
    <property type="entry name" value="CHYMOTRYPSIN"/>
</dbReference>
<evidence type="ECO:0000256" key="4">
    <source>
        <dbReference type="ARBA" id="ARBA00022825"/>
    </source>
</evidence>
<comment type="caution">
    <text evidence="8">The sequence shown here is derived from an EMBL/GenBank/DDBJ whole genome shotgun (WGS) entry which is preliminary data.</text>
</comment>
<protein>
    <recommendedName>
        <fullName evidence="7">Peptidase S1 domain-containing protein</fullName>
    </recommendedName>
</protein>
<dbReference type="CDD" id="cd00190">
    <property type="entry name" value="Tryp_SPc"/>
    <property type="match status" value="1"/>
</dbReference>
<dbReference type="SMART" id="SM00020">
    <property type="entry name" value="Tryp_SPc"/>
    <property type="match status" value="1"/>
</dbReference>
<evidence type="ECO:0000256" key="6">
    <source>
        <dbReference type="RuleBase" id="RU363034"/>
    </source>
</evidence>
<dbReference type="Gene3D" id="2.40.10.10">
    <property type="entry name" value="Trypsin-like serine proteases"/>
    <property type="match status" value="2"/>
</dbReference>